<proteinExistence type="predicted"/>
<dbReference type="Proteomes" id="UP000815677">
    <property type="component" value="Unassembled WGS sequence"/>
</dbReference>
<keyword evidence="2" id="KW-1185">Reference proteome</keyword>
<evidence type="ECO:0000313" key="1">
    <source>
        <dbReference type="EMBL" id="GAT57874.1"/>
    </source>
</evidence>
<protein>
    <recommendedName>
        <fullName evidence="3">F-box domain-containing protein</fullName>
    </recommendedName>
</protein>
<organism evidence="1 2">
    <name type="scientific">Mycena chlorophos</name>
    <name type="common">Agaric fungus</name>
    <name type="synonym">Agaricus chlorophos</name>
    <dbReference type="NCBI Taxonomy" id="658473"/>
    <lineage>
        <taxon>Eukaryota</taxon>
        <taxon>Fungi</taxon>
        <taxon>Dikarya</taxon>
        <taxon>Basidiomycota</taxon>
        <taxon>Agaricomycotina</taxon>
        <taxon>Agaricomycetes</taxon>
        <taxon>Agaricomycetidae</taxon>
        <taxon>Agaricales</taxon>
        <taxon>Marasmiineae</taxon>
        <taxon>Mycenaceae</taxon>
        <taxon>Mycena</taxon>
    </lineage>
</organism>
<gene>
    <name evidence="1" type="ORF">MCHLO_14367</name>
</gene>
<sequence>MLELRCVAASESQAASRELSEWRQSSSANPRPHMSVLVASTPQQRRSRALSLGLAAASKHAPLLDIPLEVGLAILELGLAHTPSSTLASVSRAFSDIIACILYRNVVLDTPAKLALFARTVRGAPTTFIDTHVKTLAITLDWRSLSATSRMDIESVIAGCRGARILSLPRPGVLARAVSRDSRVLPTEITIQSFDLDDDGSLAVSALPLASSLTHLRVSEPGDTWQSPLSILFFFGCGPQLSYLALSRRVHANEDNDAVFVDEVQTILESRPRLKMLVVRVFPAYFPFYCGSSTPLEESPIWESLSVVAERDPRLVLVTAGFEGCKTPWAHVCDENFWESCRDAWERRSPPA</sequence>
<dbReference type="EMBL" id="DF849506">
    <property type="protein sequence ID" value="GAT57874.1"/>
    <property type="molecule type" value="Genomic_DNA"/>
</dbReference>
<evidence type="ECO:0000313" key="2">
    <source>
        <dbReference type="Proteomes" id="UP000815677"/>
    </source>
</evidence>
<evidence type="ECO:0008006" key="3">
    <source>
        <dbReference type="Google" id="ProtNLM"/>
    </source>
</evidence>
<accession>A0ABQ0M3L3</accession>
<reference evidence="1" key="1">
    <citation type="submission" date="2014-09" db="EMBL/GenBank/DDBJ databases">
        <title>Genome sequence of the luminous mushroom Mycena chlorophos for searching fungal bioluminescence genes.</title>
        <authorList>
            <person name="Tanaka Y."/>
            <person name="Kasuga D."/>
            <person name="Oba Y."/>
            <person name="Hase S."/>
            <person name="Sato K."/>
            <person name="Oba Y."/>
            <person name="Sakakibara Y."/>
        </authorList>
    </citation>
    <scope>NUCLEOTIDE SEQUENCE</scope>
</reference>
<name>A0ABQ0M3L3_MYCCL</name>